<dbReference type="EMBL" id="FTNU01000021">
    <property type="protein sequence ID" value="SIS06347.1"/>
    <property type="molecule type" value="Genomic_DNA"/>
</dbReference>
<proteinExistence type="predicted"/>
<accession>A0A1N7G1A3</accession>
<keyword evidence="2" id="KW-1185">Reference proteome</keyword>
<sequence length="145" mass="17521">MFSDSFIEYLNENLGRIFLNEMKKYVQILENKGLNQSKNSDFIYFWSNYSDEIYGNEGYLMDFCMDIEDFETSETYRLRQSENLPSQYFSLMGQDNDDYLFYDMNTDNLYLVDGDNLKDFILNKVYVKKWDSFLIFIQEFLGYSE</sequence>
<evidence type="ECO:0000313" key="2">
    <source>
        <dbReference type="Proteomes" id="UP000187495"/>
    </source>
</evidence>
<dbReference type="AlphaFoldDB" id="A0A1N7G1A3"/>
<evidence type="ECO:0008006" key="3">
    <source>
        <dbReference type="Google" id="ProtNLM"/>
    </source>
</evidence>
<organism evidence="1 2">
    <name type="scientific">Moraxella cuniculi DSM 21768</name>
    <dbReference type="NCBI Taxonomy" id="1122245"/>
    <lineage>
        <taxon>Bacteria</taxon>
        <taxon>Pseudomonadati</taxon>
        <taxon>Pseudomonadota</taxon>
        <taxon>Gammaproteobacteria</taxon>
        <taxon>Moraxellales</taxon>
        <taxon>Moraxellaceae</taxon>
        <taxon>Moraxella</taxon>
    </lineage>
</organism>
<dbReference type="RefSeq" id="WP_076556063.1">
    <property type="nucleotide sequence ID" value="NZ_FTNU01000021.1"/>
</dbReference>
<dbReference type="Proteomes" id="UP000187495">
    <property type="component" value="Unassembled WGS sequence"/>
</dbReference>
<dbReference type="STRING" id="34061.B0189_02020"/>
<protein>
    <recommendedName>
        <fullName evidence="3">SMI1-KNR4 cell-wall</fullName>
    </recommendedName>
</protein>
<name>A0A1N7G1A3_9GAMM</name>
<evidence type="ECO:0000313" key="1">
    <source>
        <dbReference type="EMBL" id="SIS06347.1"/>
    </source>
</evidence>
<reference evidence="2" key="1">
    <citation type="submission" date="2017-01" db="EMBL/GenBank/DDBJ databases">
        <authorList>
            <person name="Varghese N."/>
            <person name="Submissions S."/>
        </authorList>
    </citation>
    <scope>NUCLEOTIDE SEQUENCE [LARGE SCALE GENOMIC DNA]</scope>
    <source>
        <strain evidence="2">DSM 21768</strain>
    </source>
</reference>
<gene>
    <name evidence="1" type="ORF">SAMN02745664_12131</name>
</gene>